<dbReference type="EMBL" id="AZEC01000001">
    <property type="protein sequence ID" value="KRL14793.1"/>
    <property type="molecule type" value="Genomic_DNA"/>
</dbReference>
<evidence type="ECO:0000256" key="7">
    <source>
        <dbReference type="ARBA" id="ARBA00023136"/>
    </source>
</evidence>
<accession>A0A0R1N530</accession>
<evidence type="ECO:0000256" key="2">
    <source>
        <dbReference type="ARBA" id="ARBA00022448"/>
    </source>
</evidence>
<sequence>MADKKSGGINGFIEKWLMPVAIKLGGFKPLIAIRDGIALSMPLIIIGSLFLILGSFPITAMTDFFANTQINNVSIAAIFNKIVNGSFGLLGVVGAFGIASSYAEQFHTDGKSAGIIAVASFFVVTPSIFTGGKAPLEGMPYGYLGSKGLFIAIIIGLVAGGIFQWFINHDIRIKMPDAVPPAISASFSALIPGAVIITLWGAIYALFVWTGWGNIHDMLLHIFAKPLGLLGDTLPGTAVAIALNSLFWFVGIHGGNVVNTIISPIWLMNTDANRVLHQSGKLSLSNGGHIVTSPFIDNFVYMGGGGATLGLVLAIGILVFMRRSSKQLEVLAPLTITPGLFNINEPTMFGLPVVLNTTLLIPFILAPIINAVTTYSAMYFGWVPLPTGVMPNWTMPPIISGFLATSSWTACVLQALNIVLDVLIYMPFLLNLNKQQRLEEAGEDLTKIAAEERAN</sequence>
<feature type="domain" description="PTS EIIC type-3" evidence="10">
    <location>
        <begin position="13"/>
        <end position="428"/>
    </location>
</feature>
<feature type="transmembrane region" description="Helical" evidence="9">
    <location>
        <begin position="115"/>
        <end position="136"/>
    </location>
</feature>
<dbReference type="PIRSF" id="PIRSF006351">
    <property type="entry name" value="PTS_EIIC-Cellobiose"/>
    <property type="match status" value="1"/>
</dbReference>
<name>A0A0R1N530_9LACO</name>
<evidence type="ECO:0000256" key="1">
    <source>
        <dbReference type="ARBA" id="ARBA00004651"/>
    </source>
</evidence>
<dbReference type="PROSITE" id="PS51105">
    <property type="entry name" value="PTS_EIIC_TYPE_3"/>
    <property type="match status" value="1"/>
</dbReference>
<evidence type="ECO:0000313" key="11">
    <source>
        <dbReference type="EMBL" id="KRL14793.1"/>
    </source>
</evidence>
<dbReference type="PANTHER" id="PTHR33989:SF4">
    <property type="entry name" value="PTS SYSTEM N,N'-DIACETYLCHITOBIOSE-SPECIFIC EIIC COMPONENT"/>
    <property type="match status" value="1"/>
</dbReference>
<evidence type="ECO:0000256" key="8">
    <source>
        <dbReference type="PIRNR" id="PIRNR006351"/>
    </source>
</evidence>
<dbReference type="InterPro" id="IPR003352">
    <property type="entry name" value="PTS_EIIC"/>
</dbReference>
<keyword evidence="4 8" id="KW-0762">Sugar transport</keyword>
<evidence type="ECO:0000256" key="4">
    <source>
        <dbReference type="ARBA" id="ARBA00022597"/>
    </source>
</evidence>
<evidence type="ECO:0000259" key="10">
    <source>
        <dbReference type="PROSITE" id="PS51105"/>
    </source>
</evidence>
<evidence type="ECO:0000256" key="6">
    <source>
        <dbReference type="ARBA" id="ARBA00022989"/>
    </source>
</evidence>
<evidence type="ECO:0000256" key="9">
    <source>
        <dbReference type="SAM" id="Phobius"/>
    </source>
</evidence>
<dbReference type="PATRIC" id="fig|1423792.3.peg.458"/>
<dbReference type="InterPro" id="IPR051088">
    <property type="entry name" value="PTS_Sugar-EIIC/EIIB"/>
</dbReference>
<dbReference type="GO" id="GO:0008982">
    <property type="term" value="F:protein-N(PI)-phosphohistidine-sugar phosphotransferase activity"/>
    <property type="evidence" value="ECO:0007669"/>
    <property type="project" value="UniProtKB-UniRule"/>
</dbReference>
<comment type="caution">
    <text evidence="11">The sequence shown here is derived from an EMBL/GenBank/DDBJ whole genome shotgun (WGS) entry which is preliminary data.</text>
</comment>
<dbReference type="RefSeq" id="WP_057817800.1">
    <property type="nucleotide sequence ID" value="NZ_AZEC01000001.1"/>
</dbReference>
<keyword evidence="3 8" id="KW-1003">Cell membrane</keyword>
<comment type="function">
    <text evidence="8">The phosphoenolpyruvate-dependent sugar phosphotransferase system (PTS), a major carbohydrate active -transport system, catalyzes the phosphorylation of incoming sugar substrates concomitant with their translocation across the cell membrane.</text>
</comment>
<keyword evidence="2 8" id="KW-0813">Transport</keyword>
<evidence type="ECO:0000256" key="3">
    <source>
        <dbReference type="ARBA" id="ARBA00022475"/>
    </source>
</evidence>
<protein>
    <recommendedName>
        <fullName evidence="8">Permease IIC component</fullName>
    </recommendedName>
</protein>
<feature type="transmembrane region" description="Helical" evidence="9">
    <location>
        <begin position="299"/>
        <end position="321"/>
    </location>
</feature>
<keyword evidence="5 9" id="KW-0812">Transmembrane</keyword>
<evidence type="ECO:0000313" key="12">
    <source>
        <dbReference type="Proteomes" id="UP000051330"/>
    </source>
</evidence>
<keyword evidence="12" id="KW-1185">Reference proteome</keyword>
<feature type="transmembrane region" description="Helical" evidence="9">
    <location>
        <begin position="359"/>
        <end position="382"/>
    </location>
</feature>
<keyword evidence="7 8" id="KW-0472">Membrane</keyword>
<comment type="subcellular location">
    <subcellularLocation>
        <location evidence="1">Cell membrane</location>
        <topology evidence="1">Multi-pass membrane protein</topology>
    </subcellularLocation>
</comment>
<feature type="transmembrane region" description="Helical" evidence="9">
    <location>
        <begin position="187"/>
        <end position="209"/>
    </location>
</feature>
<proteinExistence type="predicted"/>
<dbReference type="Proteomes" id="UP000051330">
    <property type="component" value="Unassembled WGS sequence"/>
</dbReference>
<reference evidence="11 12" key="1">
    <citation type="journal article" date="2015" name="Genome Announc.">
        <title>Expanding the biotechnology potential of lactobacilli through comparative genomics of 213 strains and associated genera.</title>
        <authorList>
            <person name="Sun Z."/>
            <person name="Harris H.M."/>
            <person name="McCann A."/>
            <person name="Guo C."/>
            <person name="Argimon S."/>
            <person name="Zhang W."/>
            <person name="Yang X."/>
            <person name="Jeffery I.B."/>
            <person name="Cooney J.C."/>
            <person name="Kagawa T.F."/>
            <person name="Liu W."/>
            <person name="Song Y."/>
            <person name="Salvetti E."/>
            <person name="Wrobel A."/>
            <person name="Rasinkangas P."/>
            <person name="Parkhill J."/>
            <person name="Rea M.C."/>
            <person name="O'Sullivan O."/>
            <person name="Ritari J."/>
            <person name="Douillard F.P."/>
            <person name="Paul Ross R."/>
            <person name="Yang R."/>
            <person name="Briner A.E."/>
            <person name="Felis G.E."/>
            <person name="de Vos W.M."/>
            <person name="Barrangou R."/>
            <person name="Klaenhammer T.R."/>
            <person name="Caufield P.W."/>
            <person name="Cui Y."/>
            <person name="Zhang H."/>
            <person name="O'Toole P.W."/>
        </authorList>
    </citation>
    <scope>NUCLEOTIDE SEQUENCE [LARGE SCALE GENOMIC DNA]</scope>
    <source>
        <strain evidence="11 12">DSM 12744</strain>
    </source>
</reference>
<gene>
    <name evidence="11" type="ORF">FD09_GL000454</name>
</gene>
<dbReference type="Pfam" id="PF02378">
    <property type="entry name" value="PTS_EIIC"/>
    <property type="match status" value="1"/>
</dbReference>
<dbReference type="GO" id="GO:0009401">
    <property type="term" value="P:phosphoenolpyruvate-dependent sugar phosphotransferase system"/>
    <property type="evidence" value="ECO:0007669"/>
    <property type="project" value="InterPro"/>
</dbReference>
<dbReference type="NCBIfam" id="TIGR00410">
    <property type="entry name" value="lacE"/>
    <property type="match status" value="1"/>
</dbReference>
<feature type="transmembrane region" description="Helical" evidence="9">
    <location>
        <begin position="82"/>
        <end position="103"/>
    </location>
</feature>
<dbReference type="GO" id="GO:1901264">
    <property type="term" value="P:carbohydrate derivative transport"/>
    <property type="evidence" value="ECO:0007669"/>
    <property type="project" value="TreeGrafter"/>
</dbReference>
<feature type="transmembrane region" description="Helical" evidence="9">
    <location>
        <begin position="148"/>
        <end position="167"/>
    </location>
</feature>
<keyword evidence="6 9" id="KW-1133">Transmembrane helix</keyword>
<evidence type="ECO:0000256" key="5">
    <source>
        <dbReference type="ARBA" id="ARBA00022692"/>
    </source>
</evidence>
<feature type="transmembrane region" description="Helical" evidence="9">
    <location>
        <begin position="402"/>
        <end position="428"/>
    </location>
</feature>
<dbReference type="PANTHER" id="PTHR33989">
    <property type="match status" value="1"/>
</dbReference>
<feature type="transmembrane region" description="Helical" evidence="9">
    <location>
        <begin position="37"/>
        <end position="61"/>
    </location>
</feature>
<dbReference type="AlphaFoldDB" id="A0A0R1N530"/>
<dbReference type="GO" id="GO:0005886">
    <property type="term" value="C:plasma membrane"/>
    <property type="evidence" value="ECO:0007669"/>
    <property type="project" value="UniProtKB-SubCell"/>
</dbReference>
<dbReference type="InterPro" id="IPR004501">
    <property type="entry name" value="PTS_EIIC_3"/>
</dbReference>
<dbReference type="OrthoDB" id="1550290at2"/>
<organism evidence="11 12">
    <name type="scientific">Schleiferilactobacillus perolens DSM 12744</name>
    <dbReference type="NCBI Taxonomy" id="1423792"/>
    <lineage>
        <taxon>Bacteria</taxon>
        <taxon>Bacillati</taxon>
        <taxon>Bacillota</taxon>
        <taxon>Bacilli</taxon>
        <taxon>Lactobacillales</taxon>
        <taxon>Lactobacillaceae</taxon>
        <taxon>Schleiferilactobacillus</taxon>
    </lineage>
</organism>
<dbReference type="STRING" id="1423792.FD09_GL000454"/>
<dbReference type="InterPro" id="IPR004796">
    <property type="entry name" value="PTS_IIC_cello"/>
</dbReference>